<proteinExistence type="predicted"/>
<dbReference type="Proteomes" id="UP000654075">
    <property type="component" value="Unassembled WGS sequence"/>
</dbReference>
<keyword evidence="2" id="KW-1185">Reference proteome</keyword>
<comment type="caution">
    <text evidence="1">The sequence shown here is derived from an EMBL/GenBank/DDBJ whole genome shotgun (WGS) entry which is preliminary data.</text>
</comment>
<gene>
    <name evidence="1" type="ORF">PGLA1383_LOCUS41252</name>
</gene>
<accession>A0A813GIW5</accession>
<name>A0A813GIW5_POLGL</name>
<protein>
    <submittedName>
        <fullName evidence="1">Uncharacterized protein</fullName>
    </submittedName>
</protein>
<dbReference type="EMBL" id="CAJNNV010028306">
    <property type="protein sequence ID" value="CAE8624060.1"/>
    <property type="molecule type" value="Genomic_DNA"/>
</dbReference>
<evidence type="ECO:0000313" key="1">
    <source>
        <dbReference type="EMBL" id="CAE8624060.1"/>
    </source>
</evidence>
<dbReference type="AlphaFoldDB" id="A0A813GIW5"/>
<reference evidence="1" key="1">
    <citation type="submission" date="2021-02" db="EMBL/GenBank/DDBJ databases">
        <authorList>
            <person name="Dougan E. K."/>
            <person name="Rhodes N."/>
            <person name="Thang M."/>
            <person name="Chan C."/>
        </authorList>
    </citation>
    <scope>NUCLEOTIDE SEQUENCE</scope>
</reference>
<sequence>MSRVGPVTPICILNPGSPSKEARRFSWERTLGALYPQHWFQAAQDQGEEHAVQDWTFHLEEAFAWARQDDRHTMWRYLMNLNWFTARRRGMSLWAREDRGPYLADDRINKFVGYFLKCIRDEAQAYNTAVPWYVDDEGHALYQVRPATLGPLTQRDFPVDLVVIADCLGTGIHLLALSEVVNAFHSLFRVSLVLTTESSPSMMRIASVLAPPALLFPAAVHKHYTRTADLILDLHHHLHTDQAKMVIGASGPPYKDCPHSGLEADGQGIHGPASAVSFDVHRMLVCIAAELGPHRYLWFMEHIRFSHDQDLQEFSAMFGSLTRDNSADFTAVQRKRTYVTYPGLPPGPAAWIHTWGTGDAALPPMCTYPTRFLENAMTAGGMGASIERCMHHGNYAIPEIRPMLFDKMHREHLDLLNGVNRTFEDRPAAEKFEVFAGYVQHATLGPTFWPRPWLVSKFGLDRFELGRLDSALVCAAAGYCATEGRPLCTNCSLLASCLSQASHKKTVEGYLKRLVALWIAGRTDSQSHTEGHTLPIHICGAACTHKRNARPTERMLALTRRRYWLDPKPHGWKRARIE</sequence>
<organism evidence="1 2">
    <name type="scientific">Polarella glacialis</name>
    <name type="common">Dinoflagellate</name>
    <dbReference type="NCBI Taxonomy" id="89957"/>
    <lineage>
        <taxon>Eukaryota</taxon>
        <taxon>Sar</taxon>
        <taxon>Alveolata</taxon>
        <taxon>Dinophyceae</taxon>
        <taxon>Suessiales</taxon>
        <taxon>Suessiaceae</taxon>
        <taxon>Polarella</taxon>
    </lineage>
</organism>
<evidence type="ECO:0000313" key="2">
    <source>
        <dbReference type="Proteomes" id="UP000654075"/>
    </source>
</evidence>